<dbReference type="Pfam" id="PF00445">
    <property type="entry name" value="Ribonuclease_T2"/>
    <property type="match status" value="1"/>
</dbReference>
<evidence type="ECO:0000256" key="2">
    <source>
        <dbReference type="ARBA" id="ARBA00004496"/>
    </source>
</evidence>
<dbReference type="Pfam" id="PF25488">
    <property type="entry name" value="RNaseT2L_C"/>
    <property type="match status" value="1"/>
</dbReference>
<evidence type="ECO:0000313" key="22">
    <source>
        <dbReference type="Proteomes" id="UP000039046"/>
    </source>
</evidence>
<dbReference type="GO" id="GO:0005775">
    <property type="term" value="C:vacuolar lumen"/>
    <property type="evidence" value="ECO:0007669"/>
    <property type="project" value="UniProtKB-SubCell"/>
</dbReference>
<feature type="chain" id="PRO_5001979337" description="Ribonuclease T2-like" evidence="19">
    <location>
        <begin position="17"/>
        <end position="388"/>
    </location>
</feature>
<dbReference type="SUPFAM" id="SSF55895">
    <property type="entry name" value="Ribonuclease Rh-like"/>
    <property type="match status" value="1"/>
</dbReference>
<evidence type="ECO:0000256" key="15">
    <source>
        <dbReference type="ARBA" id="ARBA00071169"/>
    </source>
</evidence>
<dbReference type="Proteomes" id="UP000039046">
    <property type="component" value="Unassembled WGS sequence"/>
</dbReference>
<keyword evidence="22" id="KW-1185">Reference proteome</keyword>
<proteinExistence type="inferred from homology"/>
<name>A0A0A1TFB4_9HYPO</name>
<evidence type="ECO:0000256" key="12">
    <source>
        <dbReference type="ARBA" id="ARBA00023180"/>
    </source>
</evidence>
<dbReference type="InterPro" id="IPR001568">
    <property type="entry name" value="RNase_T2-like"/>
</dbReference>
<dbReference type="InterPro" id="IPR033697">
    <property type="entry name" value="Ribonuclease_T2_eukaryotic"/>
</dbReference>
<dbReference type="InterPro" id="IPR033130">
    <property type="entry name" value="RNase_T2_His_AS_2"/>
</dbReference>
<evidence type="ECO:0000256" key="3">
    <source>
        <dbReference type="ARBA" id="ARBA00007469"/>
    </source>
</evidence>
<keyword evidence="9" id="KW-0255">Endonuclease</keyword>
<dbReference type="OrthoDB" id="435754at2759"/>
<feature type="region of interest" description="Disordered" evidence="18">
    <location>
        <begin position="247"/>
        <end position="278"/>
    </location>
</feature>
<evidence type="ECO:0000256" key="6">
    <source>
        <dbReference type="ARBA" id="ARBA00022554"/>
    </source>
</evidence>
<dbReference type="GO" id="GO:0033897">
    <property type="term" value="F:ribonuclease T2 activity"/>
    <property type="evidence" value="ECO:0007669"/>
    <property type="project" value="UniProtKB-EC"/>
</dbReference>
<evidence type="ECO:0000256" key="18">
    <source>
        <dbReference type="SAM" id="MobiDB-lite"/>
    </source>
</evidence>
<keyword evidence="5" id="KW-0963">Cytoplasm</keyword>
<feature type="compositionally biased region" description="Low complexity" evidence="18">
    <location>
        <begin position="249"/>
        <end position="268"/>
    </location>
</feature>
<evidence type="ECO:0000256" key="8">
    <source>
        <dbReference type="ARBA" id="ARBA00022729"/>
    </source>
</evidence>
<dbReference type="GO" id="GO:0005576">
    <property type="term" value="C:extracellular region"/>
    <property type="evidence" value="ECO:0007669"/>
    <property type="project" value="TreeGrafter"/>
</dbReference>
<feature type="signal peptide" evidence="19">
    <location>
        <begin position="1"/>
        <end position="16"/>
    </location>
</feature>
<keyword evidence="11" id="KW-1015">Disulfide bond</keyword>
<evidence type="ECO:0000256" key="17">
    <source>
        <dbReference type="RuleBase" id="RU004328"/>
    </source>
</evidence>
<gene>
    <name evidence="21" type="ORF">VHEMI09050</name>
</gene>
<dbReference type="GO" id="GO:0016787">
    <property type="term" value="F:hydrolase activity"/>
    <property type="evidence" value="ECO:0007669"/>
    <property type="project" value="UniProtKB-KW"/>
</dbReference>
<organism evidence="21 22">
    <name type="scientific">[Torrubiella] hemipterigena</name>
    <dbReference type="NCBI Taxonomy" id="1531966"/>
    <lineage>
        <taxon>Eukaryota</taxon>
        <taxon>Fungi</taxon>
        <taxon>Dikarya</taxon>
        <taxon>Ascomycota</taxon>
        <taxon>Pezizomycotina</taxon>
        <taxon>Sordariomycetes</taxon>
        <taxon>Hypocreomycetidae</taxon>
        <taxon>Hypocreales</taxon>
        <taxon>Clavicipitaceae</taxon>
        <taxon>Clavicipitaceae incertae sedis</taxon>
        <taxon>'Torrubiella' clade</taxon>
    </lineage>
</organism>
<dbReference type="HOGENOM" id="CLU_037966_0_1_1"/>
<protein>
    <recommendedName>
        <fullName evidence="15">Ribonuclease T2-like</fullName>
        <ecNumber evidence="4">4.6.1.19</ecNumber>
    </recommendedName>
</protein>
<evidence type="ECO:0000256" key="7">
    <source>
        <dbReference type="ARBA" id="ARBA00022722"/>
    </source>
</evidence>
<dbReference type="EMBL" id="CDHN01000005">
    <property type="protein sequence ID" value="CEJ93464.1"/>
    <property type="molecule type" value="Genomic_DNA"/>
</dbReference>
<dbReference type="GO" id="GO:0003723">
    <property type="term" value="F:RNA binding"/>
    <property type="evidence" value="ECO:0007669"/>
    <property type="project" value="InterPro"/>
</dbReference>
<dbReference type="InterPro" id="IPR036430">
    <property type="entry name" value="RNase_T2-like_sf"/>
</dbReference>
<dbReference type="CDD" id="cd01061">
    <property type="entry name" value="RNase_T2_euk"/>
    <property type="match status" value="1"/>
</dbReference>
<dbReference type="InterPro" id="IPR018188">
    <property type="entry name" value="RNase_T2_His_AS_1"/>
</dbReference>
<feature type="domain" description="RNase T2-like C-terminal" evidence="20">
    <location>
        <begin position="270"/>
        <end position="386"/>
    </location>
</feature>
<evidence type="ECO:0000256" key="5">
    <source>
        <dbReference type="ARBA" id="ARBA00022490"/>
    </source>
</evidence>
<evidence type="ECO:0000256" key="14">
    <source>
        <dbReference type="ARBA" id="ARBA00025494"/>
    </source>
</evidence>
<dbReference type="Gene3D" id="3.90.730.10">
    <property type="entry name" value="Ribonuclease T2-like"/>
    <property type="match status" value="1"/>
</dbReference>
<feature type="active site" evidence="16">
    <location>
        <position position="126"/>
    </location>
</feature>
<evidence type="ECO:0000256" key="13">
    <source>
        <dbReference type="ARBA" id="ARBA00023239"/>
    </source>
</evidence>
<evidence type="ECO:0000256" key="10">
    <source>
        <dbReference type="ARBA" id="ARBA00022801"/>
    </source>
</evidence>
<dbReference type="GO" id="GO:0006401">
    <property type="term" value="P:RNA catabolic process"/>
    <property type="evidence" value="ECO:0007669"/>
    <property type="project" value="UniProtKB-ARBA"/>
</dbReference>
<evidence type="ECO:0000256" key="11">
    <source>
        <dbReference type="ARBA" id="ARBA00023157"/>
    </source>
</evidence>
<evidence type="ECO:0000256" key="4">
    <source>
        <dbReference type="ARBA" id="ARBA00012571"/>
    </source>
</evidence>
<sequence>MSKYLSLVASAAVALASGPSCPVDGPLSCHNSTATANTCCFEFPGGQIVQTQFWDTNPSTGPSDSWTVHGLWPDNCDGTFDQYCDQNRQYTNISDILSAGAPDTLSYMQKYWKDYQGHDETFWEHEFGKHATCMSTLDPSCYSNYQSGQEVVDFFNTAVSVFKTLPSYTWLAQAGIVPSTTKTYTLSAIQAALKSHHGHNVVINCKSGALNELWYQFNVQGSIQSGKFVAADPVGSGSTCPSTGIKYLPKSGGSTSPTTTSSGPAPTGGASGKGTISVTPSDGSGAQGFLISSGKWYSSGGTPATYTATGSGSSVTLKTSKGNCAIQSDSSLFCGSSVSPSTFAIQGGLVTYNGASTFYATDVPSGTDQVTVYTSSQDVAFTLNWNAN</sequence>
<feature type="active site" evidence="16">
    <location>
        <position position="69"/>
    </location>
</feature>
<dbReference type="AlphaFoldDB" id="A0A0A1TFB4"/>
<evidence type="ECO:0000256" key="19">
    <source>
        <dbReference type="SAM" id="SignalP"/>
    </source>
</evidence>
<keyword evidence="6" id="KW-0926">Vacuole</keyword>
<keyword evidence="12" id="KW-0325">Glycoprotein</keyword>
<comment type="function">
    <text evidence="14">Rnase which modulates cell survival under stress conditions. Released from the vacuole to the cytoplasm during stress to promote tRNA and rRNA cleavage and to activate separately a downstream pathway that promotes cell death. Involved in cell size, vacuolar morphology and growth at high temperatures and high salt concentration.</text>
</comment>
<keyword evidence="10" id="KW-0378">Hydrolase</keyword>
<keyword evidence="8 19" id="KW-0732">Signal</keyword>
<comment type="subcellular location">
    <subcellularLocation>
        <location evidence="2">Cytoplasm</location>
    </subcellularLocation>
    <subcellularLocation>
        <location evidence="1">Vacuole lumen</location>
    </subcellularLocation>
</comment>
<dbReference type="InterPro" id="IPR057328">
    <property type="entry name" value="RNaseT2L_C"/>
</dbReference>
<dbReference type="PROSITE" id="PS00531">
    <property type="entry name" value="RNASE_T2_2"/>
    <property type="match status" value="1"/>
</dbReference>
<reference evidence="21 22" key="1">
    <citation type="journal article" date="2015" name="Genome Announc.">
        <title>Draft Genome Sequence and Gene Annotation of the Entomopathogenic Fungus Verticillium hemipterigenum.</title>
        <authorList>
            <person name="Horn F."/>
            <person name="Habel A."/>
            <person name="Scharf D.H."/>
            <person name="Dworschak J."/>
            <person name="Brakhage A.A."/>
            <person name="Guthke R."/>
            <person name="Hertweck C."/>
            <person name="Linde J."/>
        </authorList>
    </citation>
    <scope>NUCLEOTIDE SEQUENCE [LARGE SCALE GENOMIC DNA]</scope>
</reference>
<dbReference type="FunFam" id="3.90.730.10:FF:000004">
    <property type="entry name" value="Ribonuclease T2-like"/>
    <property type="match status" value="1"/>
</dbReference>
<dbReference type="PANTHER" id="PTHR11240">
    <property type="entry name" value="RIBONUCLEASE T2"/>
    <property type="match status" value="1"/>
</dbReference>
<comment type="similarity">
    <text evidence="3 17">Belongs to the RNase T2 family.</text>
</comment>
<dbReference type="EC" id="4.6.1.19" evidence="4"/>
<dbReference type="PANTHER" id="PTHR11240:SF22">
    <property type="entry name" value="RIBONUCLEASE T2"/>
    <property type="match status" value="1"/>
</dbReference>
<feature type="active site" evidence="16">
    <location>
        <position position="130"/>
    </location>
</feature>
<keyword evidence="13" id="KW-0456">Lyase</keyword>
<evidence type="ECO:0000256" key="9">
    <source>
        <dbReference type="ARBA" id="ARBA00022759"/>
    </source>
</evidence>
<keyword evidence="7" id="KW-0540">Nuclease</keyword>
<evidence type="ECO:0000313" key="21">
    <source>
        <dbReference type="EMBL" id="CEJ93464.1"/>
    </source>
</evidence>
<dbReference type="PROSITE" id="PS00530">
    <property type="entry name" value="RNASE_T2_1"/>
    <property type="match status" value="1"/>
</dbReference>
<accession>A0A0A1TFB4</accession>
<evidence type="ECO:0000256" key="16">
    <source>
        <dbReference type="PIRSR" id="PIRSR633697-1"/>
    </source>
</evidence>
<evidence type="ECO:0000259" key="20">
    <source>
        <dbReference type="Pfam" id="PF25488"/>
    </source>
</evidence>
<evidence type="ECO:0000256" key="1">
    <source>
        <dbReference type="ARBA" id="ARBA00004410"/>
    </source>
</evidence>